<evidence type="ECO:0000313" key="2">
    <source>
        <dbReference type="EMBL" id="MEC5386895.1"/>
    </source>
</evidence>
<dbReference type="Proteomes" id="UP001331561">
    <property type="component" value="Unassembled WGS sequence"/>
</dbReference>
<dbReference type="Gene3D" id="3.40.50.1820">
    <property type="entry name" value="alpha/beta hydrolase"/>
    <property type="match status" value="1"/>
</dbReference>
<evidence type="ECO:0000313" key="3">
    <source>
        <dbReference type="Proteomes" id="UP001331561"/>
    </source>
</evidence>
<dbReference type="PRINTS" id="PR00111">
    <property type="entry name" value="ABHYDROLASE"/>
</dbReference>
<dbReference type="PANTHER" id="PTHR43194:SF5">
    <property type="entry name" value="PIMELOYL-[ACYL-CARRIER PROTEIN] METHYL ESTER ESTERASE"/>
    <property type="match status" value="1"/>
</dbReference>
<accession>A0ABU6K7C9</accession>
<dbReference type="PANTHER" id="PTHR43194">
    <property type="entry name" value="HYDROLASE ALPHA/BETA FOLD FAMILY"/>
    <property type="match status" value="1"/>
</dbReference>
<comment type="caution">
    <text evidence="2">The sequence shown here is derived from an EMBL/GenBank/DDBJ whole genome shotgun (WGS) entry which is preliminary data.</text>
</comment>
<dbReference type="GO" id="GO:0016787">
    <property type="term" value="F:hydrolase activity"/>
    <property type="evidence" value="ECO:0007669"/>
    <property type="project" value="UniProtKB-KW"/>
</dbReference>
<dbReference type="EMBL" id="JAYXHS010000002">
    <property type="protein sequence ID" value="MEC5386895.1"/>
    <property type="molecule type" value="Genomic_DNA"/>
</dbReference>
<keyword evidence="2" id="KW-0378">Hydrolase</keyword>
<dbReference type="RefSeq" id="WP_327599851.1">
    <property type="nucleotide sequence ID" value="NZ_JAYXHS010000002.1"/>
</dbReference>
<dbReference type="SUPFAM" id="SSF53474">
    <property type="entry name" value="alpha/beta-Hydrolases"/>
    <property type="match status" value="1"/>
</dbReference>
<sequence>MTASWVLLRGLTRERRHWGSFVDTFKVAIGDAQVIALDLPGNGELHEMTSPLTVAGMADYCRAELARRGIAPPYNLVAMSLGAMVSVAWAARHPQEIARCVLINTSMRPFSPFHHRLRPANYLALLKVAFMGRRARECEATILRVTSSLANGHADVLPAWVSYRQEFPVSPRNALRQLIAAVRFRAPARKPAARLLVLTSQQDALVDTRCSQALARAWQVAIAIHPSAGHDLPLDDGLWVAQQVRDWLNH</sequence>
<proteinExistence type="predicted"/>
<evidence type="ECO:0000259" key="1">
    <source>
        <dbReference type="Pfam" id="PF12697"/>
    </source>
</evidence>
<name>A0ABU6K7C9_9RHOO</name>
<keyword evidence="3" id="KW-1185">Reference proteome</keyword>
<dbReference type="InterPro" id="IPR029058">
    <property type="entry name" value="AB_hydrolase_fold"/>
</dbReference>
<reference evidence="2 3" key="1">
    <citation type="submission" date="2024-01" db="EMBL/GenBank/DDBJ databases">
        <title>Uliginosibacterium soil sp. nov.</title>
        <authorList>
            <person name="Lv Y."/>
        </authorList>
    </citation>
    <scope>NUCLEOTIDE SEQUENCE [LARGE SCALE GENOMIC DNA]</scope>
    <source>
        <strain evidence="2 3">H3</strain>
    </source>
</reference>
<feature type="domain" description="AB hydrolase-1" evidence="1">
    <location>
        <begin position="6"/>
        <end position="242"/>
    </location>
</feature>
<dbReference type="Pfam" id="PF12697">
    <property type="entry name" value="Abhydrolase_6"/>
    <property type="match status" value="1"/>
</dbReference>
<organism evidence="2 3">
    <name type="scientific">Uliginosibacterium silvisoli</name>
    <dbReference type="NCBI Taxonomy" id="3114758"/>
    <lineage>
        <taxon>Bacteria</taxon>
        <taxon>Pseudomonadati</taxon>
        <taxon>Pseudomonadota</taxon>
        <taxon>Betaproteobacteria</taxon>
        <taxon>Rhodocyclales</taxon>
        <taxon>Zoogloeaceae</taxon>
        <taxon>Uliginosibacterium</taxon>
    </lineage>
</organism>
<gene>
    <name evidence="2" type="ORF">VVD49_14265</name>
</gene>
<dbReference type="InterPro" id="IPR050228">
    <property type="entry name" value="Carboxylesterase_BioH"/>
</dbReference>
<protein>
    <submittedName>
        <fullName evidence="2">Alpha/beta hydrolase</fullName>
    </submittedName>
</protein>
<dbReference type="InterPro" id="IPR000073">
    <property type="entry name" value="AB_hydrolase_1"/>
</dbReference>